<protein>
    <submittedName>
        <fullName evidence="2">Agmatine deiminase family protein</fullName>
    </submittedName>
</protein>
<dbReference type="SUPFAM" id="SSF55909">
    <property type="entry name" value="Pentein"/>
    <property type="match status" value="1"/>
</dbReference>
<organism evidence="2 3">
    <name type="scientific">Campylobacter insulaenigrae</name>
    <dbReference type="NCBI Taxonomy" id="260714"/>
    <lineage>
        <taxon>Bacteria</taxon>
        <taxon>Pseudomonadati</taxon>
        <taxon>Campylobacterota</taxon>
        <taxon>Epsilonproteobacteria</taxon>
        <taxon>Campylobacterales</taxon>
        <taxon>Campylobacteraceae</taxon>
        <taxon>Campylobacter</taxon>
    </lineage>
</organism>
<evidence type="ECO:0000313" key="3">
    <source>
        <dbReference type="Proteomes" id="UP000321614"/>
    </source>
</evidence>
<sequence>MVRFINKDHVLINDFSLENALFFEKLNTALKGFKVTKMSYSKEFMQKYKWGAYLNFLEFDKVVFVPTYNIDEDERVLNFLQNIYKDKQIIGIYLKPIIKKGGALHCISANIL</sequence>
<dbReference type="PANTHER" id="PTHR31377">
    <property type="entry name" value="AGMATINE DEIMINASE-RELATED"/>
    <property type="match status" value="1"/>
</dbReference>
<evidence type="ECO:0000256" key="1">
    <source>
        <dbReference type="ARBA" id="ARBA00022801"/>
    </source>
</evidence>
<dbReference type="PANTHER" id="PTHR31377:SF0">
    <property type="entry name" value="AGMATINE DEIMINASE-RELATED"/>
    <property type="match status" value="1"/>
</dbReference>
<dbReference type="InterPro" id="IPR007466">
    <property type="entry name" value="Peptidyl-Arg-deiminase_porph"/>
</dbReference>
<dbReference type="Proteomes" id="UP000321614">
    <property type="component" value="Unassembled WGS sequence"/>
</dbReference>
<dbReference type="Pfam" id="PF04371">
    <property type="entry name" value="PAD_porph"/>
    <property type="match status" value="1"/>
</dbReference>
<reference evidence="2 3" key="1">
    <citation type="submission" date="2019-07" db="EMBL/GenBank/DDBJ databases">
        <title>Rapid identification of Enteric Bacteria from Whole Genome Sequences (WGS) using Average Nucleotide Identity (ANI).</title>
        <authorList>
            <person name="Lane C."/>
        </authorList>
    </citation>
    <scope>NUCLEOTIDE SEQUENCE [LARGE SCALE GENOMIC DNA]</scope>
    <source>
        <strain evidence="2 3">2011D-8905</strain>
    </source>
</reference>
<name>A0ABY3G3J9_9BACT</name>
<proteinExistence type="predicted"/>
<evidence type="ECO:0000313" key="2">
    <source>
        <dbReference type="EMBL" id="TWO24482.1"/>
    </source>
</evidence>
<keyword evidence="3" id="KW-1185">Reference proteome</keyword>
<dbReference type="EMBL" id="VOAW01000015">
    <property type="protein sequence ID" value="TWO24482.1"/>
    <property type="molecule type" value="Genomic_DNA"/>
</dbReference>
<dbReference type="Gene3D" id="3.75.10.10">
    <property type="entry name" value="L-arginine/glycine Amidinotransferase, Chain A"/>
    <property type="match status" value="1"/>
</dbReference>
<keyword evidence="1" id="KW-0378">Hydrolase</keyword>
<accession>A0ABY3G3J9</accession>
<comment type="caution">
    <text evidence="2">The sequence shown here is derived from an EMBL/GenBank/DDBJ whole genome shotgun (WGS) entry which is preliminary data.</text>
</comment>
<gene>
    <name evidence="2" type="ORF">ZA01_05085</name>
</gene>